<keyword evidence="4" id="KW-0949">S-adenosyl-L-methionine</keyword>
<keyword evidence="1" id="KW-0489">Methyltransferase</keyword>
<dbReference type="AlphaFoldDB" id="A0A3P7XX63"/>
<reference evidence="5 6" key="1">
    <citation type="submission" date="2018-11" db="EMBL/GenBank/DDBJ databases">
        <authorList>
            <consortium name="Pathogen Informatics"/>
        </authorList>
    </citation>
    <scope>NUCLEOTIDE SEQUENCE [LARGE SCALE GENOMIC DNA]</scope>
</reference>
<evidence type="ECO:0000313" key="7">
    <source>
        <dbReference type="WBParaSite" id="HPBE_0000920001-mRNA-1"/>
    </source>
</evidence>
<keyword evidence="6" id="KW-1185">Reference proteome</keyword>
<proteinExistence type="predicted"/>
<evidence type="ECO:0000313" key="5">
    <source>
        <dbReference type="EMBL" id="VDO79670.1"/>
    </source>
</evidence>
<organism evidence="5">
    <name type="scientific">Heligmosomoides polygyrus</name>
    <name type="common">Parasitic roundworm</name>
    <dbReference type="NCBI Taxonomy" id="6339"/>
    <lineage>
        <taxon>Eukaryota</taxon>
        <taxon>Metazoa</taxon>
        <taxon>Ecdysozoa</taxon>
        <taxon>Nematoda</taxon>
        <taxon>Chromadorea</taxon>
        <taxon>Rhabditida</taxon>
        <taxon>Rhabditina</taxon>
        <taxon>Rhabditomorpha</taxon>
        <taxon>Strongyloidea</taxon>
        <taxon>Heligmosomidae</taxon>
        <taxon>Heligmosomoides</taxon>
    </lineage>
</organism>
<reference evidence="7" key="2">
    <citation type="submission" date="2019-09" db="UniProtKB">
        <authorList>
            <consortium name="WormBaseParasite"/>
        </authorList>
    </citation>
    <scope>IDENTIFICATION</scope>
</reference>
<dbReference type="Gene3D" id="3.40.50.150">
    <property type="entry name" value="Vaccinia Virus protein VP39"/>
    <property type="match status" value="1"/>
</dbReference>
<evidence type="ECO:0000256" key="2">
    <source>
        <dbReference type="ARBA" id="ARBA00022679"/>
    </source>
</evidence>
<evidence type="ECO:0000256" key="4">
    <source>
        <dbReference type="ARBA" id="ARBA00022691"/>
    </source>
</evidence>
<protein>
    <submittedName>
        <fullName evidence="7">Methyltransf_11 domain-containing protein</fullName>
    </submittedName>
</protein>
<dbReference type="Pfam" id="PF13489">
    <property type="entry name" value="Methyltransf_23"/>
    <property type="match status" value="1"/>
</dbReference>
<dbReference type="PANTHER" id="PTHR43464:SF19">
    <property type="entry name" value="UBIQUINONE BIOSYNTHESIS O-METHYLTRANSFERASE, MITOCHONDRIAL"/>
    <property type="match status" value="1"/>
</dbReference>
<evidence type="ECO:0000313" key="6">
    <source>
        <dbReference type="Proteomes" id="UP000050761"/>
    </source>
</evidence>
<dbReference type="GO" id="GO:0005739">
    <property type="term" value="C:mitochondrion"/>
    <property type="evidence" value="ECO:0007669"/>
    <property type="project" value="TreeGrafter"/>
</dbReference>
<dbReference type="GO" id="GO:0010420">
    <property type="term" value="F:polyprenyldihydroxybenzoate methyltransferase activity"/>
    <property type="evidence" value="ECO:0007669"/>
    <property type="project" value="InterPro"/>
</dbReference>
<keyword evidence="2" id="KW-0808">Transferase</keyword>
<sequence>KTGSVADVGCGGGLLSVPLARAGFKVTGIDATKEAVMAACDLLETIPIRVSGIGDRLSFHCGTVEDFSKERNQEFDAVVASEIVEHVDNLDSFIQGCVQLAKPGAPLFFTTINKTIASRVLAIWLAEDVMRIVPRGVHHWEKFVEPSSLSSVLEKNGCSIRLVNVFCKELIYNAVLLLSHGSSSV</sequence>
<gene>
    <name evidence="5" type="ORF">HPBE_LOCUS9201</name>
</gene>
<dbReference type="EMBL" id="UZAH01026373">
    <property type="protein sequence ID" value="VDO79670.1"/>
    <property type="molecule type" value="Genomic_DNA"/>
</dbReference>
<dbReference type="InterPro" id="IPR029063">
    <property type="entry name" value="SAM-dependent_MTases_sf"/>
</dbReference>
<dbReference type="SUPFAM" id="SSF53335">
    <property type="entry name" value="S-adenosyl-L-methionine-dependent methyltransferases"/>
    <property type="match status" value="1"/>
</dbReference>
<feature type="non-terminal residue" evidence="5">
    <location>
        <position position="1"/>
    </location>
</feature>
<dbReference type="Proteomes" id="UP000050761">
    <property type="component" value="Unassembled WGS sequence"/>
</dbReference>
<evidence type="ECO:0000256" key="1">
    <source>
        <dbReference type="ARBA" id="ARBA00022603"/>
    </source>
</evidence>
<keyword evidence="3" id="KW-0831">Ubiquinone biosynthesis</keyword>
<dbReference type="InterPro" id="IPR010233">
    <property type="entry name" value="UbiG_MeTrfase"/>
</dbReference>
<dbReference type="WBParaSite" id="HPBE_0000920001-mRNA-1">
    <property type="protein sequence ID" value="HPBE_0000920001-mRNA-1"/>
    <property type="gene ID" value="HPBE_0000920001"/>
</dbReference>
<dbReference type="PANTHER" id="PTHR43464">
    <property type="entry name" value="METHYLTRANSFERASE"/>
    <property type="match status" value="1"/>
</dbReference>
<dbReference type="GO" id="GO:0061542">
    <property type="term" value="F:3-demethylubiquinol 3-O-methyltransferase activity"/>
    <property type="evidence" value="ECO:0007669"/>
    <property type="project" value="InterPro"/>
</dbReference>
<dbReference type="OrthoDB" id="3265906at2759"/>
<dbReference type="GO" id="GO:0032259">
    <property type="term" value="P:methylation"/>
    <property type="evidence" value="ECO:0007669"/>
    <property type="project" value="UniProtKB-KW"/>
</dbReference>
<dbReference type="CDD" id="cd02440">
    <property type="entry name" value="AdoMet_MTases"/>
    <property type="match status" value="1"/>
</dbReference>
<evidence type="ECO:0000256" key="3">
    <source>
        <dbReference type="ARBA" id="ARBA00022688"/>
    </source>
</evidence>
<dbReference type="NCBIfam" id="TIGR01983">
    <property type="entry name" value="UbiG"/>
    <property type="match status" value="1"/>
</dbReference>
<accession>A0A3P7XX63</accession>
<name>A0A3P7XX63_HELPZ</name>